<evidence type="ECO:0000256" key="3">
    <source>
        <dbReference type="ARBA" id="ARBA00022964"/>
    </source>
</evidence>
<dbReference type="PANTHER" id="PTHR10543:SF142">
    <property type="entry name" value="OS06G0162550 PROTEIN"/>
    <property type="match status" value="1"/>
</dbReference>
<dbReference type="PANTHER" id="PTHR10543">
    <property type="entry name" value="BETA-CAROTENE DIOXYGENASE"/>
    <property type="match status" value="1"/>
</dbReference>
<dbReference type="GO" id="GO:0010436">
    <property type="term" value="F:carotenoid dioxygenase activity"/>
    <property type="evidence" value="ECO:0007669"/>
    <property type="project" value="TreeGrafter"/>
</dbReference>
<dbReference type="Pfam" id="PF03055">
    <property type="entry name" value="RPE65"/>
    <property type="match status" value="1"/>
</dbReference>
<keyword evidence="7" id="KW-1185">Reference proteome</keyword>
<evidence type="ECO:0000256" key="4">
    <source>
        <dbReference type="ARBA" id="ARBA00023004"/>
    </source>
</evidence>
<sequence>MATCSNALQVNCSLQKSSISHRFDHFKTSFSSSFKASSLPLLLSILLPFFNELEQISMQIDVPKIVKKASLELVDTFVDMVFEFVDQPLLPSQSNFAPVEEMGEAVLVSNVNGEIPDDFPEGVYIRNGPNPLFGGLKSTNSMFGRSSHTWVEGEGMLHAVYFNKDGGGSWTICYNNRHVQTETFKLERGRQKPSFLPAIEGNSPAILSAFILNMLRFGKINKYISNTNIFEHSGKFYSIAESDLPQEIDIVTLETLGNWDVNGAWKRPFTSHPKKAPGTGEMLIMGVDAKKPFFELGVISADGQRLLHKVDLNLSRCSLCHDIGVTQRYNVIIDFPLTLDLNRLIRGGPLIKYDLEGYARIGVMPRYGDADSVCWFDVKRSSAFHVFNCFEDGEEVIMWACRARGSIIPGPDLGLEKHEWFSRGFKHISSVESNSDSSKPEGLFFSRAYEWRLNMTTREVIERNLTGTEFSMDFPMINENVIGVKNKYGYSQVVDSTASSTSGMAKYGGLAKLYFEEPELGSSAAYDPPEELIKVEYHRFTENTFCTGAAFVSKFGGDDEDDGWIISFTHNEDTNVSQAYIVDAKRFSSEPVATITLPRRVPYGFHGAFMPLPSPNSTR</sequence>
<organism evidence="6 7">
    <name type="scientific">Escallonia herrerae</name>
    <dbReference type="NCBI Taxonomy" id="1293975"/>
    <lineage>
        <taxon>Eukaryota</taxon>
        <taxon>Viridiplantae</taxon>
        <taxon>Streptophyta</taxon>
        <taxon>Embryophyta</taxon>
        <taxon>Tracheophyta</taxon>
        <taxon>Spermatophyta</taxon>
        <taxon>Magnoliopsida</taxon>
        <taxon>eudicotyledons</taxon>
        <taxon>Gunneridae</taxon>
        <taxon>Pentapetalae</taxon>
        <taxon>asterids</taxon>
        <taxon>campanulids</taxon>
        <taxon>Escalloniales</taxon>
        <taxon>Escalloniaceae</taxon>
        <taxon>Escallonia</taxon>
    </lineage>
</organism>
<name>A0AA88VS09_9ASTE</name>
<reference evidence="6" key="1">
    <citation type="submission" date="2022-12" db="EMBL/GenBank/DDBJ databases">
        <title>Draft genome assemblies for two species of Escallonia (Escalloniales).</title>
        <authorList>
            <person name="Chanderbali A."/>
            <person name="Dervinis C."/>
            <person name="Anghel I."/>
            <person name="Soltis D."/>
            <person name="Soltis P."/>
            <person name="Zapata F."/>
        </authorList>
    </citation>
    <scope>NUCLEOTIDE SEQUENCE</scope>
    <source>
        <strain evidence="6">UCBG64.0493</strain>
        <tissue evidence="6">Leaf</tissue>
    </source>
</reference>
<accession>A0AA88VS09</accession>
<feature type="binding site" evidence="5">
    <location>
        <position position="606"/>
    </location>
    <ligand>
        <name>Fe cation</name>
        <dbReference type="ChEBI" id="CHEBI:24875"/>
        <note>catalytic</note>
    </ligand>
</feature>
<evidence type="ECO:0008006" key="8">
    <source>
        <dbReference type="Google" id="ProtNLM"/>
    </source>
</evidence>
<keyword evidence="3" id="KW-0223">Dioxygenase</keyword>
<comment type="cofactor">
    <cofactor evidence="5">
        <name>Fe(2+)</name>
        <dbReference type="ChEBI" id="CHEBI:29033"/>
    </cofactor>
    <text evidence="5">Binds 1 Fe(2+) ion per subunit.</text>
</comment>
<dbReference type="GO" id="GO:0016121">
    <property type="term" value="P:carotene catabolic process"/>
    <property type="evidence" value="ECO:0007669"/>
    <property type="project" value="TreeGrafter"/>
</dbReference>
<keyword evidence="2 5" id="KW-0479">Metal-binding</keyword>
<proteinExistence type="inferred from homology"/>
<dbReference type="InterPro" id="IPR004294">
    <property type="entry name" value="Carotenoid_Oase"/>
</dbReference>
<gene>
    <name evidence="6" type="ORF">RJ639_008627</name>
</gene>
<comment type="caution">
    <text evidence="6">The sequence shown here is derived from an EMBL/GenBank/DDBJ whole genome shotgun (WGS) entry which is preliminary data.</text>
</comment>
<evidence type="ECO:0000313" key="7">
    <source>
        <dbReference type="Proteomes" id="UP001188597"/>
    </source>
</evidence>
<dbReference type="GO" id="GO:0009570">
    <property type="term" value="C:chloroplast stroma"/>
    <property type="evidence" value="ECO:0007669"/>
    <property type="project" value="TreeGrafter"/>
</dbReference>
<keyword evidence="3" id="KW-0560">Oxidoreductase</keyword>
<keyword evidence="4 5" id="KW-0408">Iron</keyword>
<feature type="binding site" evidence="5">
    <location>
        <position position="321"/>
    </location>
    <ligand>
        <name>Fe cation</name>
        <dbReference type="ChEBI" id="CHEBI:24875"/>
        <note>catalytic</note>
    </ligand>
</feature>
<dbReference type="GO" id="GO:0046872">
    <property type="term" value="F:metal ion binding"/>
    <property type="evidence" value="ECO:0007669"/>
    <property type="project" value="UniProtKB-KW"/>
</dbReference>
<feature type="binding site" evidence="5">
    <location>
        <position position="272"/>
    </location>
    <ligand>
        <name>Fe cation</name>
        <dbReference type="ChEBI" id="CHEBI:24875"/>
        <note>catalytic</note>
    </ligand>
</feature>
<evidence type="ECO:0000313" key="6">
    <source>
        <dbReference type="EMBL" id="KAK3012924.1"/>
    </source>
</evidence>
<dbReference type="Proteomes" id="UP001188597">
    <property type="component" value="Unassembled WGS sequence"/>
</dbReference>
<protein>
    <recommendedName>
        <fullName evidence="8">Carotenoid cleavage dioxygenase</fullName>
    </recommendedName>
</protein>
<dbReference type="EMBL" id="JAVXUP010001336">
    <property type="protein sequence ID" value="KAK3012924.1"/>
    <property type="molecule type" value="Genomic_DNA"/>
</dbReference>
<dbReference type="AlphaFoldDB" id="A0AA88VS09"/>
<feature type="binding site" evidence="5">
    <location>
        <position position="385"/>
    </location>
    <ligand>
        <name>Fe cation</name>
        <dbReference type="ChEBI" id="CHEBI:24875"/>
        <note>catalytic</note>
    </ligand>
</feature>
<evidence type="ECO:0000256" key="5">
    <source>
        <dbReference type="PIRSR" id="PIRSR604294-1"/>
    </source>
</evidence>
<evidence type="ECO:0000256" key="1">
    <source>
        <dbReference type="ARBA" id="ARBA00006787"/>
    </source>
</evidence>
<evidence type="ECO:0000256" key="2">
    <source>
        <dbReference type="ARBA" id="ARBA00022723"/>
    </source>
</evidence>
<comment type="similarity">
    <text evidence="1">Belongs to the carotenoid oxygenase family.</text>
</comment>